<evidence type="ECO:0000256" key="15">
    <source>
        <dbReference type="ARBA" id="ARBA00023136"/>
    </source>
</evidence>
<keyword evidence="20" id="KW-1185">Reference proteome</keyword>
<evidence type="ECO:0000256" key="8">
    <source>
        <dbReference type="ARBA" id="ARBA00022796"/>
    </source>
</evidence>
<reference evidence="19 20" key="1">
    <citation type="submission" date="2023-09" db="EMBL/GenBank/DDBJ databases">
        <authorList>
            <person name="Rey-Velasco X."/>
        </authorList>
    </citation>
    <scope>NUCLEOTIDE SEQUENCE [LARGE SCALE GENOMIC DNA]</scope>
    <source>
        <strain evidence="19 20">F188</strain>
    </source>
</reference>
<dbReference type="Gene3D" id="3.30.70.100">
    <property type="match status" value="4"/>
</dbReference>
<accession>A0ABU3E6K3</accession>
<dbReference type="InterPro" id="IPR023299">
    <property type="entry name" value="ATPase_P-typ_cyto_dom_N"/>
</dbReference>
<dbReference type="CDD" id="cd02094">
    <property type="entry name" value="P-type_ATPase_Cu-like"/>
    <property type="match status" value="1"/>
</dbReference>
<dbReference type="InterPro" id="IPR023214">
    <property type="entry name" value="HAD_sf"/>
</dbReference>
<dbReference type="PROSITE" id="PS00154">
    <property type="entry name" value="ATPASE_E1_E2"/>
    <property type="match status" value="1"/>
</dbReference>
<dbReference type="InterPro" id="IPR006121">
    <property type="entry name" value="HMA_dom"/>
</dbReference>
<keyword evidence="5 16" id="KW-0479">Metal-binding</keyword>
<keyword evidence="14" id="KW-0406">Ion transport</keyword>
<feature type="domain" description="HMA" evidence="18">
    <location>
        <begin position="78"/>
        <end position="143"/>
    </location>
</feature>
<evidence type="ECO:0000256" key="16">
    <source>
        <dbReference type="RuleBase" id="RU362081"/>
    </source>
</evidence>
<evidence type="ECO:0000313" key="19">
    <source>
        <dbReference type="EMBL" id="MDT0691628.1"/>
    </source>
</evidence>
<keyword evidence="7 16" id="KW-0547">Nucleotide-binding</keyword>
<evidence type="ECO:0000256" key="5">
    <source>
        <dbReference type="ARBA" id="ARBA00022723"/>
    </source>
</evidence>
<dbReference type="InterPro" id="IPR036412">
    <property type="entry name" value="HAD-like_sf"/>
</dbReference>
<dbReference type="EMBL" id="JAVRHM010000030">
    <property type="protein sequence ID" value="MDT0691628.1"/>
    <property type="molecule type" value="Genomic_DNA"/>
</dbReference>
<dbReference type="Pfam" id="PF00122">
    <property type="entry name" value="E1-E2_ATPase"/>
    <property type="match status" value="1"/>
</dbReference>
<dbReference type="Pfam" id="PF00403">
    <property type="entry name" value="HMA"/>
    <property type="match status" value="4"/>
</dbReference>
<evidence type="ECO:0000256" key="10">
    <source>
        <dbReference type="ARBA" id="ARBA00022842"/>
    </source>
</evidence>
<feature type="transmembrane region" description="Helical" evidence="16">
    <location>
        <begin position="1037"/>
        <end position="1059"/>
    </location>
</feature>
<evidence type="ECO:0000256" key="13">
    <source>
        <dbReference type="ARBA" id="ARBA00023008"/>
    </source>
</evidence>
<dbReference type="InterPro" id="IPR044492">
    <property type="entry name" value="P_typ_ATPase_HD_dom"/>
</dbReference>
<evidence type="ECO:0000256" key="1">
    <source>
        <dbReference type="ARBA" id="ARBA00004127"/>
    </source>
</evidence>
<dbReference type="RefSeq" id="WP_311687247.1">
    <property type="nucleotide sequence ID" value="NZ_JAVRHM010000030.1"/>
</dbReference>
<dbReference type="Proteomes" id="UP001261624">
    <property type="component" value="Unassembled WGS sequence"/>
</dbReference>
<feature type="domain" description="HMA" evidence="18">
    <location>
        <begin position="1"/>
        <end position="66"/>
    </location>
</feature>
<dbReference type="Gene3D" id="3.40.1110.10">
    <property type="entry name" value="Calcium-transporting ATPase, cytoplasmic domain N"/>
    <property type="match status" value="1"/>
</dbReference>
<dbReference type="InterPro" id="IPR001757">
    <property type="entry name" value="P_typ_ATPase"/>
</dbReference>
<keyword evidence="3" id="KW-0813">Transport</keyword>
<dbReference type="InterPro" id="IPR036163">
    <property type="entry name" value="HMA_dom_sf"/>
</dbReference>
<dbReference type="NCBIfam" id="TIGR01511">
    <property type="entry name" value="ATPase-IB1_Cu"/>
    <property type="match status" value="1"/>
</dbReference>
<dbReference type="InterPro" id="IPR017969">
    <property type="entry name" value="Heavy-metal-associated_CS"/>
</dbReference>
<dbReference type="PROSITE" id="PS01047">
    <property type="entry name" value="HMA_1"/>
    <property type="match status" value="4"/>
</dbReference>
<sequence>MTHKYKITGMTCNGCRSHVEKNLKEVDGVTKVSVNLQKAEATIEMEHHIEIGEFQEALKGSKYTIAPAPEEPGLEKMMKHSYTITGMTCNGCRSTVEKALQGVEGVSNVEVNLKDEQAVIEMKRHVPVAKLQQALEETKGSYSIALPNEEEGGSHTNMTHTYAVHGMTCNGCRSHVEKTLNEVEGVTKALVNLEKAEATIEMDHHIEIGKFQETLKDSNYRISQPSEGHSSEKKMKHTYAVHGMTCSGCRSHVEKALSEVEGVTNASVDLEKEEAVIEMDKHIPLKTFQKKLEDDGGTYSITMPGEKPKKPSKKSTEKATGGSGTFYCPMHCEGEKTYNKPGDCPVCGMDLVEAPSSQKMPQRFTCPMHPEIVEDEMGSCPICGMDLVPMEGGVDEDDKTYKKLLQKFWIATAFTIPILIIAMSEEMFSDNPLLEVMDWEYWNWVQLGLSVPVVFYSTWMFFERAYRSIKTWNLNMFTLIGIGAGVAWLFSVAAMLFPDVLPAQFKTELGTVFVYYEVATIILTLVLLGQLLEARAHGKTNSAIKELLKLAPNKATRIVDGKEQVVMIDDINKGDLLRVKPGEKIPVDGSIKEGESNIDESMITGEPIPVDKEVGDKVSSGTINGNKTFIMVAEKIGSETLLSQIIEMVNAASRSRAPIQKLADRISGYFVPVVVAVSVLTFIIWAIFGPEPSYVFALVNAIAVLIIACPCALGLATPMSIMVGVGKGAQSGVLIKNAESLERFNKVDVVIIDKTGTVTEGKPSVEKVISASSKFSEKEVLQKIASVNSSSEHPLAEATIRYAEEKEIEIKSVSNFNAVTGKGVTAELNGKKIALGNDRLMEQENVQISDELREQVKAEQRLGKTVSYVAEGNGIIGFVVISDKIKASSKEAIKELHDLGMEVFMLTGDNENTAKAVSETLNLDGFKAQMLPEDKLKEVERLQMEGKKVAMAGDGINDAPALAQADIGIAMGTGTDVAIESAGITLVKGDLKGIAKAKILSQKVMKNIKQNLFFALIYNTLGIPIAAGLLYPFFGILLSPMIAALAMSLSSVSVIANALRLRAVKL</sequence>
<evidence type="ECO:0000256" key="17">
    <source>
        <dbReference type="SAM" id="MobiDB-lite"/>
    </source>
</evidence>
<feature type="domain" description="HMA" evidence="18">
    <location>
        <begin position="158"/>
        <end position="223"/>
    </location>
</feature>
<feature type="transmembrane region" description="Helical" evidence="16">
    <location>
        <begin position="408"/>
        <end position="424"/>
    </location>
</feature>
<dbReference type="PROSITE" id="PS50846">
    <property type="entry name" value="HMA_2"/>
    <property type="match status" value="4"/>
</dbReference>
<keyword evidence="4 16" id="KW-0812">Transmembrane</keyword>
<dbReference type="Gene3D" id="2.70.150.10">
    <property type="entry name" value="Calcium-transporting ATPase, cytoplasmic transduction domain A"/>
    <property type="match status" value="1"/>
</dbReference>
<dbReference type="SFLD" id="SFLDF00027">
    <property type="entry name" value="p-type_atpase"/>
    <property type="match status" value="1"/>
</dbReference>
<dbReference type="Pfam" id="PF19335">
    <property type="entry name" value="HMBD"/>
    <property type="match status" value="2"/>
</dbReference>
<evidence type="ECO:0000256" key="11">
    <source>
        <dbReference type="ARBA" id="ARBA00022967"/>
    </source>
</evidence>
<keyword evidence="9 16" id="KW-0067">ATP-binding</keyword>
<keyword evidence="11" id="KW-1278">Translocase</keyword>
<comment type="similarity">
    <text evidence="2 16">Belongs to the cation transport ATPase (P-type) (TC 3.A.3) family. Type IB subfamily.</text>
</comment>
<keyword evidence="8" id="KW-0187">Copper transport</keyword>
<dbReference type="SFLD" id="SFLDS00003">
    <property type="entry name" value="Haloacid_Dehalogenase"/>
    <property type="match status" value="1"/>
</dbReference>
<keyword evidence="6" id="KW-0677">Repeat</keyword>
<evidence type="ECO:0000256" key="4">
    <source>
        <dbReference type="ARBA" id="ARBA00022692"/>
    </source>
</evidence>
<dbReference type="Pfam" id="PF00702">
    <property type="entry name" value="Hydrolase"/>
    <property type="match status" value="1"/>
</dbReference>
<proteinExistence type="inferred from homology"/>
<evidence type="ECO:0000256" key="7">
    <source>
        <dbReference type="ARBA" id="ARBA00022741"/>
    </source>
</evidence>
<evidence type="ECO:0000313" key="20">
    <source>
        <dbReference type="Proteomes" id="UP001261624"/>
    </source>
</evidence>
<organism evidence="19 20">
    <name type="scientific">Autumnicola patrickiae</name>
    <dbReference type="NCBI Taxonomy" id="3075591"/>
    <lineage>
        <taxon>Bacteria</taxon>
        <taxon>Pseudomonadati</taxon>
        <taxon>Bacteroidota</taxon>
        <taxon>Flavobacteriia</taxon>
        <taxon>Flavobacteriales</taxon>
        <taxon>Flavobacteriaceae</taxon>
        <taxon>Autumnicola</taxon>
    </lineage>
</organism>
<keyword evidence="15 16" id="KW-0472">Membrane</keyword>
<name>A0ABU3E6K3_9FLAO</name>
<dbReference type="PANTHER" id="PTHR43520">
    <property type="entry name" value="ATP7, ISOFORM B"/>
    <property type="match status" value="1"/>
</dbReference>
<dbReference type="InterPro" id="IPR008250">
    <property type="entry name" value="ATPase_P-typ_transduc_dom_A_sf"/>
</dbReference>
<evidence type="ECO:0000256" key="9">
    <source>
        <dbReference type="ARBA" id="ARBA00022840"/>
    </source>
</evidence>
<evidence type="ECO:0000256" key="3">
    <source>
        <dbReference type="ARBA" id="ARBA00022448"/>
    </source>
</evidence>
<dbReference type="InterPro" id="IPR018303">
    <property type="entry name" value="ATPase_P-typ_P_site"/>
</dbReference>
<dbReference type="InterPro" id="IPR023298">
    <property type="entry name" value="ATPase_P-typ_TM_dom_sf"/>
</dbReference>
<dbReference type="InterPro" id="IPR006122">
    <property type="entry name" value="HMA_Cu_ion-bd"/>
</dbReference>
<keyword evidence="13" id="KW-0186">Copper</keyword>
<evidence type="ECO:0000256" key="12">
    <source>
        <dbReference type="ARBA" id="ARBA00022989"/>
    </source>
</evidence>
<feature type="transmembrane region" description="Helical" evidence="16">
    <location>
        <begin position="1012"/>
        <end position="1031"/>
    </location>
</feature>
<dbReference type="NCBIfam" id="TIGR01494">
    <property type="entry name" value="ATPase_P-type"/>
    <property type="match status" value="1"/>
</dbReference>
<keyword evidence="16" id="KW-1003">Cell membrane</keyword>
<protein>
    <submittedName>
        <fullName evidence="19">Heavy metal translocating P-type ATPase</fullName>
    </submittedName>
</protein>
<dbReference type="SUPFAM" id="SSF81665">
    <property type="entry name" value="Calcium ATPase, transmembrane domain M"/>
    <property type="match status" value="1"/>
</dbReference>
<dbReference type="InterPro" id="IPR059000">
    <property type="entry name" value="ATPase_P-type_domA"/>
</dbReference>
<dbReference type="SFLD" id="SFLDG00002">
    <property type="entry name" value="C1.7:_P-type_atpase_like"/>
    <property type="match status" value="1"/>
</dbReference>
<evidence type="ECO:0000256" key="14">
    <source>
        <dbReference type="ARBA" id="ARBA00023065"/>
    </source>
</evidence>
<dbReference type="PRINTS" id="PR00942">
    <property type="entry name" value="CUATPASEI"/>
</dbReference>
<dbReference type="Gene3D" id="3.40.50.1000">
    <property type="entry name" value="HAD superfamily/HAD-like"/>
    <property type="match status" value="1"/>
</dbReference>
<feature type="domain" description="HMA" evidence="18">
    <location>
        <begin position="235"/>
        <end position="300"/>
    </location>
</feature>
<feature type="transmembrane region" description="Helical" evidence="16">
    <location>
        <begin position="666"/>
        <end position="688"/>
    </location>
</feature>
<dbReference type="InterPro" id="IPR045800">
    <property type="entry name" value="HMBD"/>
</dbReference>
<feature type="transmembrane region" description="Helical" evidence="16">
    <location>
        <begin position="444"/>
        <end position="462"/>
    </location>
</feature>
<dbReference type="PRINTS" id="PR00119">
    <property type="entry name" value="CATATPASE"/>
</dbReference>
<comment type="subcellular location">
    <subcellularLocation>
        <location evidence="16">Cell membrane</location>
    </subcellularLocation>
    <subcellularLocation>
        <location evidence="1">Endomembrane system</location>
        <topology evidence="1">Multi-pass membrane protein</topology>
    </subcellularLocation>
</comment>
<keyword evidence="12 16" id="KW-1133">Transmembrane helix</keyword>
<feature type="transmembrane region" description="Helical" evidence="16">
    <location>
        <begin position="509"/>
        <end position="532"/>
    </location>
</feature>
<feature type="region of interest" description="Disordered" evidence="17">
    <location>
        <begin position="296"/>
        <end position="320"/>
    </location>
</feature>
<evidence type="ECO:0000256" key="6">
    <source>
        <dbReference type="ARBA" id="ARBA00022737"/>
    </source>
</evidence>
<evidence type="ECO:0000259" key="18">
    <source>
        <dbReference type="PROSITE" id="PS50846"/>
    </source>
</evidence>
<evidence type="ECO:0000256" key="2">
    <source>
        <dbReference type="ARBA" id="ARBA00006024"/>
    </source>
</evidence>
<keyword evidence="10" id="KW-0460">Magnesium</keyword>
<feature type="compositionally biased region" description="Basic and acidic residues" evidence="17">
    <location>
        <begin position="306"/>
        <end position="317"/>
    </location>
</feature>
<dbReference type="SUPFAM" id="SSF81653">
    <property type="entry name" value="Calcium ATPase, transduction domain A"/>
    <property type="match status" value="1"/>
</dbReference>
<feature type="transmembrane region" description="Helical" evidence="16">
    <location>
        <begin position="474"/>
        <end position="497"/>
    </location>
</feature>
<dbReference type="CDD" id="cd00371">
    <property type="entry name" value="HMA"/>
    <property type="match status" value="4"/>
</dbReference>
<dbReference type="SUPFAM" id="SSF55008">
    <property type="entry name" value="HMA, heavy metal-associated domain"/>
    <property type="match status" value="4"/>
</dbReference>
<dbReference type="PANTHER" id="PTHR43520:SF8">
    <property type="entry name" value="P-TYPE CU(+) TRANSPORTER"/>
    <property type="match status" value="1"/>
</dbReference>
<feature type="transmembrane region" description="Helical" evidence="16">
    <location>
        <begin position="694"/>
        <end position="717"/>
    </location>
</feature>
<dbReference type="SUPFAM" id="SSF56784">
    <property type="entry name" value="HAD-like"/>
    <property type="match status" value="1"/>
</dbReference>
<dbReference type="InterPro" id="IPR027256">
    <property type="entry name" value="P-typ_ATPase_IB"/>
</dbReference>
<dbReference type="NCBIfam" id="TIGR01525">
    <property type="entry name" value="ATPase-IB_hvy"/>
    <property type="match status" value="1"/>
</dbReference>
<dbReference type="NCBIfam" id="TIGR00003">
    <property type="entry name" value="copper ion binding protein"/>
    <property type="match status" value="4"/>
</dbReference>
<comment type="caution">
    <text evidence="19">The sequence shown here is derived from an EMBL/GenBank/DDBJ whole genome shotgun (WGS) entry which is preliminary data.</text>
</comment>
<gene>
    <name evidence="19" type="ORF">RM549_17685</name>
</gene>